<protein>
    <recommendedName>
        <fullName evidence="3">AAA domain-containing protein</fullName>
    </recommendedName>
</protein>
<evidence type="ECO:0008006" key="3">
    <source>
        <dbReference type="Google" id="ProtNLM"/>
    </source>
</evidence>
<dbReference type="InterPro" id="IPR027417">
    <property type="entry name" value="P-loop_NTPase"/>
</dbReference>
<dbReference type="Gene3D" id="3.40.50.300">
    <property type="entry name" value="P-loop containing nucleotide triphosphate hydrolases"/>
    <property type="match status" value="1"/>
</dbReference>
<keyword evidence="2" id="KW-1185">Reference proteome</keyword>
<gene>
    <name evidence="1" type="ORF">SAMN05660330_02987</name>
</gene>
<dbReference type="Proteomes" id="UP000199073">
    <property type="component" value="Unassembled WGS sequence"/>
</dbReference>
<reference evidence="1 2" key="1">
    <citation type="submission" date="2016-10" db="EMBL/GenBank/DDBJ databases">
        <authorList>
            <person name="de Groot N.N."/>
        </authorList>
    </citation>
    <scope>NUCLEOTIDE SEQUENCE [LARGE SCALE GENOMIC DNA]</scope>
    <source>
        <strain evidence="1 2">DSM 12130</strain>
    </source>
</reference>
<dbReference type="SUPFAM" id="SSF52540">
    <property type="entry name" value="P-loop containing nucleoside triphosphate hydrolases"/>
    <property type="match status" value="1"/>
</dbReference>
<dbReference type="STRING" id="91360.SAMN05660330_02987"/>
<dbReference type="RefSeq" id="WP_092224247.1">
    <property type="nucleotide sequence ID" value="NZ_FNJI01000023.1"/>
</dbReference>
<organism evidence="1 2">
    <name type="scientific">Desulforhopalus singaporensis</name>
    <dbReference type="NCBI Taxonomy" id="91360"/>
    <lineage>
        <taxon>Bacteria</taxon>
        <taxon>Pseudomonadati</taxon>
        <taxon>Thermodesulfobacteriota</taxon>
        <taxon>Desulfobulbia</taxon>
        <taxon>Desulfobulbales</taxon>
        <taxon>Desulfocapsaceae</taxon>
        <taxon>Desulforhopalus</taxon>
    </lineage>
</organism>
<evidence type="ECO:0000313" key="2">
    <source>
        <dbReference type="Proteomes" id="UP000199073"/>
    </source>
</evidence>
<sequence>MENDMVVNNPLRALGLDEKAGDGAQPTMGLVMARAGLGKTAILVQFALDCMLLGNKVLHVSIGEGIDKTRTWYDDILALLTAGERMDDIPGAMQNRMIMTFKESSFSKALLEERLDDLVQQNIYRPECLIIDGYDFEKNTKESLEEFRNFMHERGLKMIWFSAVSHRGDDRKSVDGVPAPCHEVDSLFETVLLISPEEDAMKLNIVKCDTCSIDPGSTLMLDPSTMLIRKG</sequence>
<accession>A0A1H0TBK0</accession>
<proteinExistence type="predicted"/>
<name>A0A1H0TBK0_9BACT</name>
<dbReference type="EMBL" id="FNJI01000023">
    <property type="protein sequence ID" value="SDP50978.1"/>
    <property type="molecule type" value="Genomic_DNA"/>
</dbReference>
<dbReference type="OrthoDB" id="368791at2"/>
<evidence type="ECO:0000313" key="1">
    <source>
        <dbReference type="EMBL" id="SDP50978.1"/>
    </source>
</evidence>
<dbReference type="AlphaFoldDB" id="A0A1H0TBK0"/>